<feature type="domain" description="Fatty acid desaturase" evidence="11">
    <location>
        <begin position="73"/>
        <end position="287"/>
    </location>
</feature>
<organism evidence="12 13">
    <name type="scientific">[Empedobacter] haloabium</name>
    <dbReference type="NCBI Taxonomy" id="592317"/>
    <lineage>
        <taxon>Bacteria</taxon>
        <taxon>Pseudomonadati</taxon>
        <taxon>Pseudomonadota</taxon>
        <taxon>Betaproteobacteria</taxon>
        <taxon>Burkholderiales</taxon>
        <taxon>Oxalobacteraceae</taxon>
        <taxon>Telluria group</taxon>
        <taxon>Telluria group incertae sedis</taxon>
    </lineage>
</organism>
<reference evidence="12 13" key="1">
    <citation type="journal article" date="2019" name="Int. J. Syst. Evol. Microbiol.">
        <title>The Draft Whole-Genome Sequence of the Antibiotic Producer Empedobacter haloabium ATCC 31962 Provides Indications for Its Taxonomic Reclassification.</title>
        <authorList>
            <person name="Miess H."/>
            <person name="Arlt P."/>
            <person name="Apel A.K."/>
            <person name="Weber T."/>
            <person name="Nieselt K."/>
            <person name="Hanssen F."/>
            <person name="Czemmel S."/>
            <person name="Nahnsen S."/>
            <person name="Gross H."/>
        </authorList>
    </citation>
    <scope>NUCLEOTIDE SEQUENCE [LARGE SCALE GENOMIC DNA]</scope>
    <source>
        <strain evidence="12 13">ATCC 31962</strain>
    </source>
</reference>
<dbReference type="Proteomes" id="UP000321323">
    <property type="component" value="Chromosome"/>
</dbReference>
<evidence type="ECO:0000256" key="1">
    <source>
        <dbReference type="ARBA" id="ARBA00004141"/>
    </source>
</evidence>
<evidence type="ECO:0000256" key="4">
    <source>
        <dbReference type="ARBA" id="ARBA00022832"/>
    </source>
</evidence>
<accession>A0ABZ1UKK3</accession>
<keyword evidence="6 12" id="KW-0560">Oxidoreductase</keyword>
<feature type="transmembrane region" description="Helical" evidence="10">
    <location>
        <begin position="217"/>
        <end position="240"/>
    </location>
</feature>
<evidence type="ECO:0000256" key="10">
    <source>
        <dbReference type="SAM" id="Phobius"/>
    </source>
</evidence>
<evidence type="ECO:0000256" key="7">
    <source>
        <dbReference type="ARBA" id="ARBA00023004"/>
    </source>
</evidence>
<keyword evidence="8" id="KW-0443">Lipid metabolism</keyword>
<dbReference type="GO" id="GO:0016491">
    <property type="term" value="F:oxidoreductase activity"/>
    <property type="evidence" value="ECO:0007669"/>
    <property type="project" value="UniProtKB-KW"/>
</dbReference>
<dbReference type="InterPro" id="IPR005804">
    <property type="entry name" value="FA_desaturase_dom"/>
</dbReference>
<keyword evidence="9 10" id="KW-0472">Membrane</keyword>
<dbReference type="PANTHER" id="PTHR11351:SF3">
    <property type="entry name" value="BLL4393 PROTEIN"/>
    <property type="match status" value="1"/>
</dbReference>
<dbReference type="PRINTS" id="PR00075">
    <property type="entry name" value="FACDDSATRASE"/>
</dbReference>
<protein>
    <submittedName>
        <fullName evidence="12">Acyl-CoA desaturase</fullName>
        <ecNumber evidence="12">1.14.19.-</ecNumber>
    </submittedName>
</protein>
<keyword evidence="7" id="KW-0408">Iron</keyword>
<dbReference type="CDD" id="cd03505">
    <property type="entry name" value="Delta9-FADS-like"/>
    <property type="match status" value="1"/>
</dbReference>
<keyword evidence="3 10" id="KW-0812">Transmembrane</keyword>
<dbReference type="EC" id="1.14.19.-" evidence="12"/>
<keyword evidence="4" id="KW-0276">Fatty acid metabolism</keyword>
<name>A0ABZ1UKK3_9BURK</name>
<comment type="similarity">
    <text evidence="2">Belongs to the fatty acid desaturase type 2 family.</text>
</comment>
<dbReference type="PANTHER" id="PTHR11351">
    <property type="entry name" value="ACYL-COA DESATURASE"/>
    <property type="match status" value="1"/>
</dbReference>
<keyword evidence="13" id="KW-1185">Reference proteome</keyword>
<evidence type="ECO:0000256" key="5">
    <source>
        <dbReference type="ARBA" id="ARBA00022989"/>
    </source>
</evidence>
<comment type="subcellular location">
    <subcellularLocation>
        <location evidence="1">Membrane</location>
        <topology evidence="1">Multi-pass membrane protein</topology>
    </subcellularLocation>
</comment>
<gene>
    <name evidence="12" type="ORF">E7V67_023935</name>
</gene>
<evidence type="ECO:0000313" key="13">
    <source>
        <dbReference type="Proteomes" id="UP000321323"/>
    </source>
</evidence>
<feature type="transmembrane region" description="Helical" evidence="10">
    <location>
        <begin position="189"/>
        <end position="211"/>
    </location>
</feature>
<dbReference type="Pfam" id="PF00487">
    <property type="entry name" value="FA_desaturase"/>
    <property type="match status" value="1"/>
</dbReference>
<evidence type="ECO:0000313" key="12">
    <source>
        <dbReference type="EMBL" id="WUR12708.1"/>
    </source>
</evidence>
<proteinExistence type="inferred from homology"/>
<feature type="transmembrane region" description="Helical" evidence="10">
    <location>
        <begin position="37"/>
        <end position="55"/>
    </location>
</feature>
<evidence type="ECO:0000259" key="11">
    <source>
        <dbReference type="Pfam" id="PF00487"/>
    </source>
</evidence>
<evidence type="ECO:0000256" key="6">
    <source>
        <dbReference type="ARBA" id="ARBA00023002"/>
    </source>
</evidence>
<keyword evidence="5 10" id="KW-1133">Transmembrane helix</keyword>
<dbReference type="EMBL" id="CP136508">
    <property type="protein sequence ID" value="WUR12708.1"/>
    <property type="molecule type" value="Genomic_DNA"/>
</dbReference>
<dbReference type="InterPro" id="IPR015876">
    <property type="entry name" value="Acyl-CoA_DS"/>
</dbReference>
<evidence type="ECO:0000256" key="8">
    <source>
        <dbReference type="ARBA" id="ARBA00023098"/>
    </source>
</evidence>
<sequence>MTTQTKTLPPKPASAAGPALRPGIAPLTGIGATIKQVTALAVMLIPLVGFVIAVQRALEGRMSTTDVVLFGVFYFLHMGGITMGFHRYLAHKTFNTSPFFEGLLLICGSMAAQGPIMFWVTTHRRHHTYSDQHGDPHTPNLHGPGVLGRLRGLWYAHMPWMLARDVSGWNFFAPDILANRKLFFYHRTYGLWILLGLALPAAIGGAIGGTWDAAWSGFLFGGLARVFLANQAAWCVGSICHMIGSKPFKTDDNSANNWTVAILTFGEGLQNNHHAFPGSFRHGVKWWEPDLSGWLLYGLGKLGVVWNLREPDQKTIEKMRKRALTQ</sequence>
<feature type="transmembrane region" description="Helical" evidence="10">
    <location>
        <begin position="67"/>
        <end position="90"/>
    </location>
</feature>
<feature type="transmembrane region" description="Helical" evidence="10">
    <location>
        <begin position="102"/>
        <end position="120"/>
    </location>
</feature>
<evidence type="ECO:0000256" key="2">
    <source>
        <dbReference type="ARBA" id="ARBA00008749"/>
    </source>
</evidence>
<evidence type="ECO:0000256" key="9">
    <source>
        <dbReference type="ARBA" id="ARBA00023136"/>
    </source>
</evidence>
<evidence type="ECO:0000256" key="3">
    <source>
        <dbReference type="ARBA" id="ARBA00022692"/>
    </source>
</evidence>